<dbReference type="Proteomes" id="UP000467132">
    <property type="component" value="Unassembled WGS sequence"/>
</dbReference>
<dbReference type="PANTHER" id="PTHR42714">
    <property type="entry name" value="TRNA MODIFICATION GTPASE GTPBP3"/>
    <property type="match status" value="1"/>
</dbReference>
<gene>
    <name evidence="10 13" type="primary">mnmE</name>
    <name evidence="10" type="synonym">trmE</name>
    <name evidence="13" type="ORF">D3Z33_14750</name>
</gene>
<evidence type="ECO:0000259" key="12">
    <source>
        <dbReference type="PROSITE" id="PS51709"/>
    </source>
</evidence>
<keyword evidence="14" id="KW-1185">Reference proteome</keyword>
<dbReference type="EC" id="3.6.-.-" evidence="10"/>
<feature type="domain" description="TrmE-type G" evidence="12">
    <location>
        <begin position="223"/>
        <end position="382"/>
    </location>
</feature>
<keyword evidence="8 10" id="KW-0630">Potassium</keyword>
<dbReference type="InterPro" id="IPR027266">
    <property type="entry name" value="TrmE/GcvT-like"/>
</dbReference>
<proteinExistence type="inferred from homology"/>
<dbReference type="GO" id="GO:0005525">
    <property type="term" value="F:GTP binding"/>
    <property type="evidence" value="ECO:0007669"/>
    <property type="project" value="UniProtKB-UniRule"/>
</dbReference>
<feature type="binding site" evidence="10">
    <location>
        <position position="87"/>
    </location>
    <ligand>
        <name>(6S)-5-formyl-5,6,7,8-tetrahydrofolate</name>
        <dbReference type="ChEBI" id="CHEBI:57457"/>
    </ligand>
</feature>
<evidence type="ECO:0000256" key="3">
    <source>
        <dbReference type="ARBA" id="ARBA00022694"/>
    </source>
</evidence>
<keyword evidence="7 10" id="KW-0460">Magnesium</keyword>
<sequence length="461" mass="51485">MDIDTIAAIATAPGEAGIGIVRLSGKEAVNIADKIFRGKKDISLKNRETRKLHYGHIIDPENDKTIDEVLIVYMKAPYTYTTEDVVEINCHGGIISVRRILEIVLNNGARIAEEGEFTKRAFMNGRIDLTQAEAVMDLISAKTDSSFDVSLNQLEGALSKEVRVLRESVLKMLAQIEATIDFPDEDDVEEMAYEKMQEEGEFIFKTIEGLLSTAYSGKIIKEGLKTIILGKPNVGKSSLMNAILRENRAIVTEIPGTTRDIIEEYVNLNGIPLRIVDTAGIRETEDIVEKIGVDRAKELVDKGDLAIVVFDASEEISDEDKNIIELVKNKKSIILLNKTDLEIKTSIETLKNYLPNKTILNTSMLKGEGLEKLEKTIKDMFFKGDVKINDSIIINNVRHKDLLLKAKKNIEEALESIEMNMPIDCIEVDVKECYDNLGEINGDTVGEDIIDRIFSDFCIGK</sequence>
<feature type="binding site" evidence="10">
    <location>
        <position position="252"/>
    </location>
    <ligand>
        <name>K(+)</name>
        <dbReference type="ChEBI" id="CHEBI:29103"/>
    </ligand>
</feature>
<comment type="cofactor">
    <cofactor evidence="10">
        <name>K(+)</name>
        <dbReference type="ChEBI" id="CHEBI:29103"/>
    </cofactor>
    <text evidence="10">Binds 1 potassium ion per subunit.</text>
</comment>
<dbReference type="PRINTS" id="PR00449">
    <property type="entry name" value="RASTRNSFRMNG"/>
</dbReference>
<evidence type="ECO:0000256" key="1">
    <source>
        <dbReference type="ARBA" id="ARBA00011043"/>
    </source>
</evidence>
<evidence type="ECO:0000313" key="14">
    <source>
        <dbReference type="Proteomes" id="UP000467132"/>
    </source>
</evidence>
<evidence type="ECO:0000256" key="6">
    <source>
        <dbReference type="ARBA" id="ARBA00022801"/>
    </source>
</evidence>
<dbReference type="GO" id="GO:0005829">
    <property type="term" value="C:cytosol"/>
    <property type="evidence" value="ECO:0007669"/>
    <property type="project" value="TreeGrafter"/>
</dbReference>
<dbReference type="Gene3D" id="1.20.120.430">
    <property type="entry name" value="tRNA modification GTPase MnmE domain 2"/>
    <property type="match status" value="1"/>
</dbReference>
<comment type="subunit">
    <text evidence="10">Homodimer. Heterotetramer of two MnmE and two MnmG subunits.</text>
</comment>
<comment type="similarity">
    <text evidence="1 10 11">Belongs to the TRAFAC class TrmE-Era-EngA-EngB-Septin-like GTPase superfamily. TrmE GTPase family.</text>
</comment>
<evidence type="ECO:0000313" key="13">
    <source>
        <dbReference type="EMBL" id="NBI08115.1"/>
    </source>
</evidence>
<dbReference type="Pfam" id="PF12631">
    <property type="entry name" value="MnmE_helical"/>
    <property type="match status" value="1"/>
</dbReference>
<dbReference type="GO" id="GO:0003924">
    <property type="term" value="F:GTPase activity"/>
    <property type="evidence" value="ECO:0007669"/>
    <property type="project" value="UniProtKB-UniRule"/>
</dbReference>
<feature type="binding site" evidence="10">
    <location>
        <position position="22"/>
    </location>
    <ligand>
        <name>(6S)-5-formyl-5,6,7,8-tetrahydrofolate</name>
        <dbReference type="ChEBI" id="CHEBI:57457"/>
    </ligand>
</feature>
<dbReference type="OrthoDB" id="9805918at2"/>
<accession>A0A845R072</accession>
<protein>
    <recommendedName>
        <fullName evidence="10">tRNA modification GTPase MnmE</fullName>
        <ecNumber evidence="10">3.6.-.-</ecNumber>
    </recommendedName>
</protein>
<dbReference type="GO" id="GO:0042802">
    <property type="term" value="F:identical protein binding"/>
    <property type="evidence" value="ECO:0007669"/>
    <property type="project" value="UniProtKB-ARBA"/>
</dbReference>
<dbReference type="InterPro" id="IPR031168">
    <property type="entry name" value="G_TrmE"/>
</dbReference>
<dbReference type="NCBIfam" id="TIGR00450">
    <property type="entry name" value="mnmE_trmE_thdF"/>
    <property type="match status" value="1"/>
</dbReference>
<dbReference type="Gene3D" id="3.30.1360.120">
    <property type="entry name" value="Probable tRNA modification gtpase trme, domain 1"/>
    <property type="match status" value="1"/>
</dbReference>
<dbReference type="InterPro" id="IPR005225">
    <property type="entry name" value="Small_GTP-bd"/>
</dbReference>
<dbReference type="InterPro" id="IPR027368">
    <property type="entry name" value="MnmE_dom2"/>
</dbReference>
<dbReference type="AlphaFoldDB" id="A0A845R072"/>
<keyword evidence="6 10" id="KW-0378">Hydrolase</keyword>
<dbReference type="InterPro" id="IPR004520">
    <property type="entry name" value="GTPase_MnmE"/>
</dbReference>
<dbReference type="InterPro" id="IPR025867">
    <property type="entry name" value="MnmE_helical"/>
</dbReference>
<evidence type="ECO:0000256" key="9">
    <source>
        <dbReference type="ARBA" id="ARBA00023134"/>
    </source>
</evidence>
<evidence type="ECO:0000256" key="11">
    <source>
        <dbReference type="RuleBase" id="RU003313"/>
    </source>
</evidence>
<dbReference type="NCBIfam" id="NF003661">
    <property type="entry name" value="PRK05291.1-3"/>
    <property type="match status" value="1"/>
</dbReference>
<dbReference type="GO" id="GO:0002098">
    <property type="term" value="P:tRNA wobble uridine modification"/>
    <property type="evidence" value="ECO:0007669"/>
    <property type="project" value="TreeGrafter"/>
</dbReference>
<dbReference type="PANTHER" id="PTHR42714:SF2">
    <property type="entry name" value="TRNA MODIFICATION GTPASE GTPBP3, MITOCHONDRIAL"/>
    <property type="match status" value="1"/>
</dbReference>
<keyword evidence="9 10" id="KW-0342">GTP-binding</keyword>
<evidence type="ECO:0000256" key="10">
    <source>
        <dbReference type="HAMAP-Rule" id="MF_00379"/>
    </source>
</evidence>
<comment type="caution">
    <text evidence="10">Lacks conserved residue(s) required for the propagation of feature annotation.</text>
</comment>
<evidence type="ECO:0000256" key="5">
    <source>
        <dbReference type="ARBA" id="ARBA00022741"/>
    </source>
</evidence>
<keyword evidence="5 10" id="KW-0547">Nucleotide-binding</keyword>
<keyword evidence="2 10" id="KW-0963">Cytoplasm</keyword>
<dbReference type="NCBIfam" id="TIGR00231">
    <property type="entry name" value="small_GTP"/>
    <property type="match status" value="1"/>
</dbReference>
<evidence type="ECO:0000256" key="7">
    <source>
        <dbReference type="ARBA" id="ARBA00022842"/>
    </source>
</evidence>
<feature type="binding site" evidence="10">
    <location>
        <position position="126"/>
    </location>
    <ligand>
        <name>(6S)-5-formyl-5,6,7,8-tetrahydrofolate</name>
        <dbReference type="ChEBI" id="CHEBI:57457"/>
    </ligand>
</feature>
<dbReference type="Pfam" id="PF10396">
    <property type="entry name" value="TrmE_N"/>
    <property type="match status" value="1"/>
</dbReference>
<dbReference type="PROSITE" id="PS51709">
    <property type="entry name" value="G_TRME"/>
    <property type="match status" value="1"/>
</dbReference>
<dbReference type="GO" id="GO:0030488">
    <property type="term" value="P:tRNA methylation"/>
    <property type="evidence" value="ECO:0007669"/>
    <property type="project" value="TreeGrafter"/>
</dbReference>
<feature type="binding site" evidence="10">
    <location>
        <position position="233"/>
    </location>
    <ligand>
        <name>K(+)</name>
        <dbReference type="ChEBI" id="CHEBI:29103"/>
    </ligand>
</feature>
<keyword evidence="4 10" id="KW-0479">Metal-binding</keyword>
<dbReference type="GO" id="GO:0046872">
    <property type="term" value="F:metal ion binding"/>
    <property type="evidence" value="ECO:0007669"/>
    <property type="project" value="UniProtKB-KW"/>
</dbReference>
<organism evidence="13 14">
    <name type="scientific">Senegalia massiliensis</name>
    <dbReference type="NCBI Taxonomy" id="1720316"/>
    <lineage>
        <taxon>Bacteria</taxon>
        <taxon>Bacillati</taxon>
        <taxon>Bacillota</taxon>
        <taxon>Clostridia</taxon>
        <taxon>Eubacteriales</taxon>
        <taxon>Clostridiaceae</taxon>
        <taxon>Senegalia</taxon>
    </lineage>
</organism>
<name>A0A845R072_9CLOT</name>
<dbReference type="InterPro" id="IPR018948">
    <property type="entry name" value="GTP-bd_TrmE_N"/>
</dbReference>
<dbReference type="RefSeq" id="WP_160198581.1">
    <property type="nucleotide sequence ID" value="NZ_QXXA01000020.1"/>
</dbReference>
<dbReference type="CDD" id="cd04164">
    <property type="entry name" value="trmE"/>
    <property type="match status" value="1"/>
</dbReference>
<dbReference type="FunFam" id="3.40.50.300:FF:000494">
    <property type="entry name" value="tRNA modification GTPase MnmE"/>
    <property type="match status" value="1"/>
</dbReference>
<evidence type="ECO:0000256" key="8">
    <source>
        <dbReference type="ARBA" id="ARBA00022958"/>
    </source>
</evidence>
<dbReference type="CDD" id="cd14858">
    <property type="entry name" value="TrmE_N"/>
    <property type="match status" value="1"/>
</dbReference>
<comment type="caution">
    <text evidence="13">The sequence shown here is derived from an EMBL/GenBank/DDBJ whole genome shotgun (WGS) entry which is preliminary data.</text>
</comment>
<comment type="subcellular location">
    <subcellularLocation>
        <location evidence="10">Cytoplasm</location>
    </subcellularLocation>
</comment>
<feature type="binding site" evidence="10">
    <location>
        <position position="461"/>
    </location>
    <ligand>
        <name>(6S)-5-formyl-5,6,7,8-tetrahydrofolate</name>
        <dbReference type="ChEBI" id="CHEBI:57457"/>
    </ligand>
</feature>
<feature type="binding site" evidence="10">
    <location>
        <begin position="252"/>
        <end position="258"/>
    </location>
    <ligand>
        <name>GTP</name>
        <dbReference type="ChEBI" id="CHEBI:37565"/>
    </ligand>
</feature>
<dbReference type="EMBL" id="QXXA01000020">
    <property type="protein sequence ID" value="NBI08115.1"/>
    <property type="molecule type" value="Genomic_DNA"/>
</dbReference>
<feature type="binding site" evidence="10">
    <location>
        <begin position="233"/>
        <end position="238"/>
    </location>
    <ligand>
        <name>GTP</name>
        <dbReference type="ChEBI" id="CHEBI:37565"/>
    </ligand>
</feature>
<feature type="binding site" evidence="10">
    <location>
        <begin position="277"/>
        <end position="280"/>
    </location>
    <ligand>
        <name>GTP</name>
        <dbReference type="ChEBI" id="CHEBI:37565"/>
    </ligand>
</feature>
<dbReference type="SUPFAM" id="SSF52540">
    <property type="entry name" value="P-loop containing nucleoside triphosphate hydrolases"/>
    <property type="match status" value="1"/>
</dbReference>
<comment type="function">
    <text evidence="10">Exhibits a very high intrinsic GTPase hydrolysis rate. Involved in the addition of a carboxymethylaminomethyl (cmnm) group at the wobble position (U34) of certain tRNAs, forming tRNA-cmnm(5)s(2)U34.</text>
</comment>
<reference evidence="13 14" key="1">
    <citation type="submission" date="2018-08" db="EMBL/GenBank/DDBJ databases">
        <title>Murine metabolic-syndrome-specific gut microbial biobank.</title>
        <authorList>
            <person name="Liu C."/>
        </authorList>
    </citation>
    <scope>NUCLEOTIDE SEQUENCE [LARGE SCALE GENOMIC DNA]</scope>
    <source>
        <strain evidence="13 14">583</strain>
    </source>
</reference>
<feature type="binding site" evidence="10">
    <location>
        <position position="237"/>
    </location>
    <ligand>
        <name>Mg(2+)</name>
        <dbReference type="ChEBI" id="CHEBI:18420"/>
    </ligand>
</feature>
<feature type="binding site" evidence="10">
    <location>
        <position position="258"/>
    </location>
    <ligand>
        <name>Mg(2+)</name>
        <dbReference type="ChEBI" id="CHEBI:18420"/>
    </ligand>
</feature>
<dbReference type="InterPro" id="IPR027417">
    <property type="entry name" value="P-loop_NTPase"/>
</dbReference>
<dbReference type="FunFam" id="3.30.1360.120:FF:000003">
    <property type="entry name" value="tRNA modification GTPase MnmE"/>
    <property type="match status" value="1"/>
</dbReference>
<evidence type="ECO:0000256" key="2">
    <source>
        <dbReference type="ARBA" id="ARBA00022490"/>
    </source>
</evidence>
<dbReference type="Pfam" id="PF01926">
    <property type="entry name" value="MMR_HSR1"/>
    <property type="match status" value="1"/>
</dbReference>
<evidence type="ECO:0000256" key="4">
    <source>
        <dbReference type="ARBA" id="ARBA00022723"/>
    </source>
</evidence>
<dbReference type="SUPFAM" id="SSF116878">
    <property type="entry name" value="TrmE connector domain"/>
    <property type="match status" value="1"/>
</dbReference>
<keyword evidence="3 10" id="KW-0819">tRNA processing</keyword>
<feature type="binding site" evidence="10">
    <location>
        <position position="254"/>
    </location>
    <ligand>
        <name>K(+)</name>
        <dbReference type="ChEBI" id="CHEBI:29103"/>
    </ligand>
</feature>
<dbReference type="InterPro" id="IPR006073">
    <property type="entry name" value="GTP-bd"/>
</dbReference>
<dbReference type="HAMAP" id="MF_00379">
    <property type="entry name" value="GTPase_MnmE"/>
    <property type="match status" value="1"/>
</dbReference>
<feature type="binding site" evidence="10">
    <location>
        <position position="257"/>
    </location>
    <ligand>
        <name>K(+)</name>
        <dbReference type="ChEBI" id="CHEBI:29103"/>
    </ligand>
</feature>
<dbReference type="Gene3D" id="3.40.50.300">
    <property type="entry name" value="P-loop containing nucleotide triphosphate hydrolases"/>
    <property type="match status" value="1"/>
</dbReference>